<comment type="caution">
    <text evidence="1">The sequence shown here is derived from an EMBL/GenBank/DDBJ whole genome shotgun (WGS) entry which is preliminary data.</text>
</comment>
<evidence type="ECO:0000313" key="2">
    <source>
        <dbReference type="Proteomes" id="UP000727407"/>
    </source>
</evidence>
<dbReference type="Proteomes" id="UP000727407">
    <property type="component" value="Unassembled WGS sequence"/>
</dbReference>
<accession>A0A8J4U5G9</accession>
<name>A0A8J4U5G9_CLAMG</name>
<protein>
    <submittedName>
        <fullName evidence="1">Uncharacterized protein</fullName>
    </submittedName>
</protein>
<dbReference type="EMBL" id="QNUK01000775">
    <property type="protein sequence ID" value="KAF5889702.1"/>
    <property type="molecule type" value="Genomic_DNA"/>
</dbReference>
<keyword evidence="2" id="KW-1185">Reference proteome</keyword>
<reference evidence="1" key="1">
    <citation type="submission" date="2020-07" db="EMBL/GenBank/DDBJ databases">
        <title>Clarias magur genome sequencing, assembly and annotation.</title>
        <authorList>
            <person name="Kushwaha B."/>
            <person name="Kumar R."/>
            <person name="Das P."/>
            <person name="Joshi C.G."/>
            <person name="Kumar D."/>
            <person name="Nagpure N.S."/>
            <person name="Pandey M."/>
            <person name="Agarwal S."/>
            <person name="Srivastava S."/>
            <person name="Singh M."/>
            <person name="Sahoo L."/>
            <person name="Jayasankar P."/>
            <person name="Meher P.K."/>
            <person name="Koringa P.G."/>
            <person name="Iquebal M.A."/>
            <person name="Das S.P."/>
            <person name="Bit A."/>
            <person name="Patnaik S."/>
            <person name="Patel N."/>
            <person name="Shah T.M."/>
            <person name="Hinsu A."/>
            <person name="Jena J.K."/>
        </authorList>
    </citation>
    <scope>NUCLEOTIDE SEQUENCE</scope>
    <source>
        <strain evidence="1">CIFAMagur01</strain>
        <tissue evidence="1">Testis</tissue>
    </source>
</reference>
<organism evidence="1 2">
    <name type="scientific">Clarias magur</name>
    <name type="common">Asian catfish</name>
    <name type="synonym">Macropteronotus magur</name>
    <dbReference type="NCBI Taxonomy" id="1594786"/>
    <lineage>
        <taxon>Eukaryota</taxon>
        <taxon>Metazoa</taxon>
        <taxon>Chordata</taxon>
        <taxon>Craniata</taxon>
        <taxon>Vertebrata</taxon>
        <taxon>Euteleostomi</taxon>
        <taxon>Actinopterygii</taxon>
        <taxon>Neopterygii</taxon>
        <taxon>Teleostei</taxon>
        <taxon>Ostariophysi</taxon>
        <taxon>Siluriformes</taxon>
        <taxon>Clariidae</taxon>
        <taxon>Clarias</taxon>
    </lineage>
</organism>
<sequence length="94" mass="10423">MGFLGEQHKQVATYKDILPDIICSHSLSLTISSLLNHLGLQKKAPQVPMTSYDIIMMTSTWTKGAFMESPSLSSYVAVWVIYSSPLEVSMEIKA</sequence>
<dbReference type="AlphaFoldDB" id="A0A8J4U5G9"/>
<evidence type="ECO:0000313" key="1">
    <source>
        <dbReference type="EMBL" id="KAF5889702.1"/>
    </source>
</evidence>
<gene>
    <name evidence="1" type="ORF">DAT39_020583</name>
</gene>
<proteinExistence type="predicted"/>